<keyword evidence="2" id="KW-0808">Transferase</keyword>
<evidence type="ECO:0000313" key="3">
    <source>
        <dbReference type="Proteomes" id="UP000594638"/>
    </source>
</evidence>
<dbReference type="InterPro" id="IPR055164">
    <property type="entry name" value="EDR1/CTR1/ARMC3-like_pept-like"/>
</dbReference>
<evidence type="ECO:0000259" key="1">
    <source>
        <dbReference type="Pfam" id="PF14381"/>
    </source>
</evidence>
<dbReference type="GO" id="GO:0016301">
    <property type="term" value="F:kinase activity"/>
    <property type="evidence" value="ECO:0007669"/>
    <property type="project" value="UniProtKB-KW"/>
</dbReference>
<dbReference type="Gramene" id="OE9A119499T3">
    <property type="protein sequence ID" value="OE9A119499C3"/>
    <property type="gene ID" value="OE9A119499"/>
</dbReference>
<dbReference type="EMBL" id="CACTIH010007769">
    <property type="protein sequence ID" value="CAA3017998.1"/>
    <property type="molecule type" value="Genomic_DNA"/>
</dbReference>
<feature type="domain" description="EDR1/CTR1/ARMC3-like peptidase-like" evidence="1">
    <location>
        <begin position="1"/>
        <end position="72"/>
    </location>
</feature>
<name>A0A8S0UP36_OLEEU</name>
<reference evidence="2 3" key="1">
    <citation type="submission" date="2019-12" db="EMBL/GenBank/DDBJ databases">
        <authorList>
            <person name="Alioto T."/>
            <person name="Alioto T."/>
            <person name="Gomez Garrido J."/>
        </authorList>
    </citation>
    <scope>NUCLEOTIDE SEQUENCE [LARGE SCALE GENOMIC DNA]</scope>
</reference>
<keyword evidence="2" id="KW-0418">Kinase</keyword>
<gene>
    <name evidence="2" type="ORF">OLEA9_A119499</name>
</gene>
<sequence>MLGHIKHGSCHSRAILFKVLANTVGLDSRLMVGLPREGVMEQADSFKHMSVIVVLNSVEHLVDLVHFPGKLIPSSAEALFLTHLPTGESDSAENNSYDSPTEPSSPLCSISDRADVEGLPHSEPNVANSFWRHSRKKDIAEQRTASSRFYLYLHENLFLFFFPLFLNAI</sequence>
<keyword evidence="3" id="KW-1185">Reference proteome</keyword>
<protein>
    <submittedName>
        <fullName evidence="2">Serine threonine- kinase EDR1 isoform X1</fullName>
    </submittedName>
</protein>
<organism evidence="2 3">
    <name type="scientific">Olea europaea subsp. europaea</name>
    <dbReference type="NCBI Taxonomy" id="158383"/>
    <lineage>
        <taxon>Eukaryota</taxon>
        <taxon>Viridiplantae</taxon>
        <taxon>Streptophyta</taxon>
        <taxon>Embryophyta</taxon>
        <taxon>Tracheophyta</taxon>
        <taxon>Spermatophyta</taxon>
        <taxon>Magnoliopsida</taxon>
        <taxon>eudicotyledons</taxon>
        <taxon>Gunneridae</taxon>
        <taxon>Pentapetalae</taxon>
        <taxon>asterids</taxon>
        <taxon>lamiids</taxon>
        <taxon>Lamiales</taxon>
        <taxon>Oleaceae</taxon>
        <taxon>Oleeae</taxon>
        <taxon>Olea</taxon>
    </lineage>
</organism>
<dbReference type="AlphaFoldDB" id="A0A8S0UP36"/>
<dbReference type="Gramene" id="OE9A119499T1">
    <property type="protein sequence ID" value="OE9A119499C1"/>
    <property type="gene ID" value="OE9A119499"/>
</dbReference>
<accession>A0A8S0UP36</accession>
<proteinExistence type="predicted"/>
<comment type="caution">
    <text evidence="2">The sequence shown here is derived from an EMBL/GenBank/DDBJ whole genome shotgun (WGS) entry which is preliminary data.</text>
</comment>
<evidence type="ECO:0000313" key="2">
    <source>
        <dbReference type="EMBL" id="CAA3017998.1"/>
    </source>
</evidence>
<dbReference type="Pfam" id="PF14381">
    <property type="entry name" value="EDR1_CTR1_ARMC3_pept"/>
    <property type="match status" value="1"/>
</dbReference>
<dbReference type="Proteomes" id="UP000594638">
    <property type="component" value="Unassembled WGS sequence"/>
</dbReference>
<dbReference type="OrthoDB" id="339325at2759"/>